<gene>
    <name evidence="2" type="ORF">Glove_621g59</name>
</gene>
<dbReference type="InterPro" id="IPR001810">
    <property type="entry name" value="F-box_dom"/>
</dbReference>
<dbReference type="InterPro" id="IPR036047">
    <property type="entry name" value="F-box-like_dom_sf"/>
</dbReference>
<dbReference type="Pfam" id="PF12937">
    <property type="entry name" value="F-box-like"/>
    <property type="match status" value="1"/>
</dbReference>
<dbReference type="AlphaFoldDB" id="A0A397G763"/>
<accession>A0A397G763</accession>
<name>A0A397G763_9GLOM</name>
<feature type="domain" description="F-box" evidence="1">
    <location>
        <begin position="5"/>
        <end position="51"/>
    </location>
</feature>
<dbReference type="PANTHER" id="PTHR31960:SF26">
    <property type="entry name" value="F-BOX DOMAIN CONTAINING PROTEIN"/>
    <property type="match status" value="1"/>
</dbReference>
<dbReference type="InterPro" id="IPR025886">
    <property type="entry name" value="PP2-like"/>
</dbReference>
<dbReference type="Proteomes" id="UP000266861">
    <property type="component" value="Unassembled WGS sequence"/>
</dbReference>
<dbReference type="Pfam" id="PF14299">
    <property type="entry name" value="PP2"/>
    <property type="match status" value="1"/>
</dbReference>
<keyword evidence="3" id="KW-1185">Reference proteome</keyword>
<dbReference type="OrthoDB" id="9970274at2759"/>
<dbReference type="PROSITE" id="PS50181">
    <property type="entry name" value="FBOX"/>
    <property type="match status" value="1"/>
</dbReference>
<comment type="caution">
    <text evidence="2">The sequence shown here is derived from an EMBL/GenBank/DDBJ whole genome shotgun (WGS) entry which is preliminary data.</text>
</comment>
<proteinExistence type="predicted"/>
<protein>
    <recommendedName>
        <fullName evidence="1">F-box domain-containing protein</fullName>
    </recommendedName>
</protein>
<sequence>MSSNRSFFSRIPVEINYKILANLHAKDICSISLVDRYLYNICNEDYVWKLMCRYQYPNSRILEVKKSTSTLSTREWKDLYKKLTKLVKFMAEERNACWMYADDQSYWKTEEDISSECGKVIYLNYVRWFDVFSKIQCVQPGTYNVLWRIKVDKNFSVIDNVKFTVTVKANTYQENSESIILFEESCVGSFKGMNNWVEYLVPIRAIDIPDGGIDEWYDVECGIQEDRIRKSGIWIDSIRLVRLCKPPLRKEDQEKSIMEWLVSFF</sequence>
<dbReference type="Gene3D" id="1.20.1280.50">
    <property type="match status" value="1"/>
</dbReference>
<evidence type="ECO:0000259" key="1">
    <source>
        <dbReference type="PROSITE" id="PS50181"/>
    </source>
</evidence>
<evidence type="ECO:0000313" key="2">
    <source>
        <dbReference type="EMBL" id="RHZ46437.1"/>
    </source>
</evidence>
<evidence type="ECO:0000313" key="3">
    <source>
        <dbReference type="Proteomes" id="UP000266861"/>
    </source>
</evidence>
<reference evidence="2 3" key="1">
    <citation type="submission" date="2018-08" db="EMBL/GenBank/DDBJ databases">
        <title>Genome and evolution of the arbuscular mycorrhizal fungus Diversispora epigaea (formerly Glomus versiforme) and its bacterial endosymbionts.</title>
        <authorList>
            <person name="Sun X."/>
            <person name="Fei Z."/>
            <person name="Harrison M."/>
        </authorList>
    </citation>
    <scope>NUCLEOTIDE SEQUENCE [LARGE SCALE GENOMIC DNA]</scope>
    <source>
        <strain evidence="2 3">IT104</strain>
    </source>
</reference>
<dbReference type="EMBL" id="PQFF01000515">
    <property type="protein sequence ID" value="RHZ46437.1"/>
    <property type="molecule type" value="Genomic_DNA"/>
</dbReference>
<dbReference type="SUPFAM" id="SSF81383">
    <property type="entry name" value="F-box domain"/>
    <property type="match status" value="1"/>
</dbReference>
<dbReference type="STRING" id="1348612.A0A397G763"/>
<organism evidence="2 3">
    <name type="scientific">Diversispora epigaea</name>
    <dbReference type="NCBI Taxonomy" id="1348612"/>
    <lineage>
        <taxon>Eukaryota</taxon>
        <taxon>Fungi</taxon>
        <taxon>Fungi incertae sedis</taxon>
        <taxon>Mucoromycota</taxon>
        <taxon>Glomeromycotina</taxon>
        <taxon>Glomeromycetes</taxon>
        <taxon>Diversisporales</taxon>
        <taxon>Diversisporaceae</taxon>
        <taxon>Diversispora</taxon>
    </lineage>
</organism>
<dbReference type="PANTHER" id="PTHR31960">
    <property type="entry name" value="F-BOX PROTEIN PP2-A15"/>
    <property type="match status" value="1"/>
</dbReference>